<dbReference type="PANTHER" id="PTHR33376:SF2">
    <property type="entry name" value="DICARBOXYLATE-BINDING PERIPLASMIC PROTEIN"/>
    <property type="match status" value="1"/>
</dbReference>
<evidence type="ECO:0000256" key="1">
    <source>
        <dbReference type="ARBA" id="ARBA00022729"/>
    </source>
</evidence>
<accession>F4LXN3</accession>
<dbReference type="HOGENOM" id="CLU_036176_1_3_9"/>
<dbReference type="PROSITE" id="PS51257">
    <property type="entry name" value="PROKAR_LIPOPROTEIN"/>
    <property type="match status" value="1"/>
</dbReference>
<dbReference type="GO" id="GO:0030246">
    <property type="term" value="F:carbohydrate binding"/>
    <property type="evidence" value="ECO:0007669"/>
    <property type="project" value="TreeGrafter"/>
</dbReference>
<dbReference type="eggNOG" id="COG1638">
    <property type="taxonomic scope" value="Bacteria"/>
</dbReference>
<dbReference type="Proteomes" id="UP000010802">
    <property type="component" value="Chromosome"/>
</dbReference>
<gene>
    <name evidence="3" type="ordered locus">TEPIRE1_1972</name>
</gene>
<dbReference type="NCBIfam" id="NF037995">
    <property type="entry name" value="TRAP_S1"/>
    <property type="match status" value="1"/>
</dbReference>
<dbReference type="PIRSF" id="PIRSF006470">
    <property type="entry name" value="DctB"/>
    <property type="match status" value="1"/>
</dbReference>
<dbReference type="GO" id="GO:0030288">
    <property type="term" value="C:outer membrane-bounded periplasmic space"/>
    <property type="evidence" value="ECO:0007669"/>
    <property type="project" value="InterPro"/>
</dbReference>
<dbReference type="GO" id="GO:0055085">
    <property type="term" value="P:transmembrane transport"/>
    <property type="evidence" value="ECO:0007669"/>
    <property type="project" value="InterPro"/>
</dbReference>
<dbReference type="EMBL" id="HF563609">
    <property type="protein sequence ID" value="CCP26793.1"/>
    <property type="molecule type" value="Genomic_DNA"/>
</dbReference>
<evidence type="ECO:0000256" key="2">
    <source>
        <dbReference type="SAM" id="SignalP"/>
    </source>
</evidence>
<name>F4LXN3_TEPAE</name>
<reference evidence="4" key="1">
    <citation type="journal article" date="2013" name="Genome Announc.">
        <title>First genome sequence of a syntrophic acetate-oxidizing bacterium, Tepidanaerobacter acetatoxydans strain Re1.</title>
        <authorList>
            <person name="Manzoor S."/>
            <person name="Bongcam-Rudloff E."/>
            <person name="Schnurer A."/>
            <person name="Muller B."/>
        </authorList>
    </citation>
    <scope>NUCLEOTIDE SEQUENCE [LARGE SCALE GENOMIC DNA]</scope>
    <source>
        <strain evidence="4">Re1</strain>
    </source>
</reference>
<keyword evidence="4" id="KW-1185">Reference proteome</keyword>
<dbReference type="PANTHER" id="PTHR33376">
    <property type="match status" value="1"/>
</dbReference>
<evidence type="ECO:0000313" key="3">
    <source>
        <dbReference type="EMBL" id="CCP26793.1"/>
    </source>
</evidence>
<accession>L0S4J8</accession>
<dbReference type="NCBIfam" id="TIGR00787">
    <property type="entry name" value="dctP"/>
    <property type="match status" value="1"/>
</dbReference>
<organism evidence="3 4">
    <name type="scientific">Tepidanaerobacter acetatoxydans (strain DSM 21804 / JCM 16047 / Re1)</name>
    <dbReference type="NCBI Taxonomy" id="1209989"/>
    <lineage>
        <taxon>Bacteria</taxon>
        <taxon>Bacillati</taxon>
        <taxon>Bacillota</taxon>
        <taxon>Clostridia</taxon>
        <taxon>Thermosediminibacterales</taxon>
        <taxon>Tepidanaerobacteraceae</taxon>
        <taxon>Tepidanaerobacter</taxon>
    </lineage>
</organism>
<dbReference type="Gene3D" id="3.40.190.170">
    <property type="entry name" value="Bacterial extracellular solute-binding protein, family 7"/>
    <property type="match status" value="1"/>
</dbReference>
<sequence length="341" mass="38202">MSIKKILVILLVIALTIGVLAGCGINNAGESDNKEDKGGSAQKYTFRVSTNHPAEHPMTEALYVFAKEVNERTGGQVEVKVYPAAQLGEETEVIEQAQQGILEFVRVSAGNMSGFAPMMDIFSVPFLFRDADHYWKVLNGSVGEEIFKDLENKQLKGIVYYEAGARSIYNSVRPINKPEDLKGLKIRVMPSQVMIKTIEAFEAIPTTTTFAEVYSALQTKVIDGAENSPISLLTMKHYEVAKYFSLDEHMRIPDMLIMSLKKWNEMPEEIQQAIMDAAKASQEYQIKAWAEFEEETIEELKAKGVKINTVDQAAFAKVVEPLINELKPQFNGLIEKIQELK</sequence>
<evidence type="ECO:0000313" key="4">
    <source>
        <dbReference type="Proteomes" id="UP000010802"/>
    </source>
</evidence>
<dbReference type="InterPro" id="IPR004682">
    <property type="entry name" value="TRAP_DctP"/>
</dbReference>
<dbReference type="InterPro" id="IPR018389">
    <property type="entry name" value="DctP_fam"/>
</dbReference>
<dbReference type="PATRIC" id="fig|1209989.3.peg.2276"/>
<dbReference type="Pfam" id="PF03480">
    <property type="entry name" value="DctP"/>
    <property type="match status" value="1"/>
</dbReference>
<feature type="chain" id="PRO_5039580648" evidence="2">
    <location>
        <begin position="22"/>
        <end position="341"/>
    </location>
</feature>
<feature type="signal peptide" evidence="2">
    <location>
        <begin position="1"/>
        <end position="21"/>
    </location>
</feature>
<dbReference type="KEGG" id="tae:TepiRe1_1972"/>
<dbReference type="AlphaFoldDB" id="F4LXN3"/>
<dbReference type="OrthoDB" id="9815946at2"/>
<protein>
    <submittedName>
        <fullName evidence="3">TRAP dicarboxylate transporter, DctP subunit</fullName>
    </submittedName>
</protein>
<keyword evidence="1 2" id="KW-0732">Signal</keyword>
<proteinExistence type="predicted"/>
<dbReference type="CDD" id="cd13671">
    <property type="entry name" value="PBP2_TRAP_SBP_like_3"/>
    <property type="match status" value="1"/>
</dbReference>
<dbReference type="STRING" id="1209989.TepRe1_1831"/>
<dbReference type="KEGG" id="tep:TepRe1_1831"/>
<dbReference type="InterPro" id="IPR038404">
    <property type="entry name" value="TRAP_DctP_sf"/>
</dbReference>
<dbReference type="RefSeq" id="WP_013778884.1">
    <property type="nucleotide sequence ID" value="NC_015519.1"/>
</dbReference>